<dbReference type="SUPFAM" id="SSF56601">
    <property type="entry name" value="beta-lactamase/transpeptidase-like"/>
    <property type="match status" value="1"/>
</dbReference>
<evidence type="ECO:0000313" key="2">
    <source>
        <dbReference type="EMBL" id="KIZ01345.1"/>
    </source>
</evidence>
<dbReference type="GeneID" id="25739493"/>
<evidence type="ECO:0000259" key="1">
    <source>
        <dbReference type="Pfam" id="PF00144"/>
    </source>
</evidence>
<dbReference type="PANTHER" id="PTHR43283">
    <property type="entry name" value="BETA-LACTAMASE-RELATED"/>
    <property type="match status" value="1"/>
</dbReference>
<keyword evidence="3" id="KW-1185">Reference proteome</keyword>
<dbReference type="InterPro" id="IPR001466">
    <property type="entry name" value="Beta-lactam-related"/>
</dbReference>
<dbReference type="EMBL" id="KK101309">
    <property type="protein sequence ID" value="KIZ01345.1"/>
    <property type="molecule type" value="Genomic_DNA"/>
</dbReference>
<dbReference type="InterPro" id="IPR012338">
    <property type="entry name" value="Beta-lactam/transpept-like"/>
</dbReference>
<name>A0A0D2MDQ5_9CHLO</name>
<dbReference type="Proteomes" id="UP000054498">
    <property type="component" value="Unassembled WGS sequence"/>
</dbReference>
<dbReference type="AlphaFoldDB" id="A0A0D2MDQ5"/>
<dbReference type="Pfam" id="PF00144">
    <property type="entry name" value="Beta-lactamase"/>
    <property type="match status" value="1"/>
</dbReference>
<dbReference type="RefSeq" id="XP_013900364.1">
    <property type="nucleotide sequence ID" value="XM_014044910.1"/>
</dbReference>
<accession>A0A0D2MDQ5</accession>
<reference evidence="2 3" key="1">
    <citation type="journal article" date="2013" name="BMC Genomics">
        <title>Reconstruction of the lipid metabolism for the microalga Monoraphidium neglectum from its genome sequence reveals characteristics suitable for biofuel production.</title>
        <authorList>
            <person name="Bogen C."/>
            <person name="Al-Dilaimi A."/>
            <person name="Albersmeier A."/>
            <person name="Wichmann J."/>
            <person name="Grundmann M."/>
            <person name="Rupp O."/>
            <person name="Lauersen K.J."/>
            <person name="Blifernez-Klassen O."/>
            <person name="Kalinowski J."/>
            <person name="Goesmann A."/>
            <person name="Mussgnug J.H."/>
            <person name="Kruse O."/>
        </authorList>
    </citation>
    <scope>NUCLEOTIDE SEQUENCE [LARGE SCALE GENOMIC DNA]</scope>
    <source>
        <strain evidence="2 3">SAG 48.87</strain>
    </source>
</reference>
<gene>
    <name evidence="2" type="ORF">MNEG_6617</name>
</gene>
<dbReference type="KEGG" id="mng:MNEG_6617"/>
<protein>
    <recommendedName>
        <fullName evidence="1">Beta-lactamase-related domain-containing protein</fullName>
    </recommendedName>
</protein>
<organism evidence="2 3">
    <name type="scientific">Monoraphidium neglectum</name>
    <dbReference type="NCBI Taxonomy" id="145388"/>
    <lineage>
        <taxon>Eukaryota</taxon>
        <taxon>Viridiplantae</taxon>
        <taxon>Chlorophyta</taxon>
        <taxon>core chlorophytes</taxon>
        <taxon>Chlorophyceae</taxon>
        <taxon>CS clade</taxon>
        <taxon>Sphaeropleales</taxon>
        <taxon>Selenastraceae</taxon>
        <taxon>Monoraphidium</taxon>
    </lineage>
</organism>
<evidence type="ECO:0000313" key="3">
    <source>
        <dbReference type="Proteomes" id="UP000054498"/>
    </source>
</evidence>
<dbReference type="Gene3D" id="3.40.710.10">
    <property type="entry name" value="DD-peptidase/beta-lactamase superfamily"/>
    <property type="match status" value="2"/>
</dbReference>
<feature type="domain" description="Beta-lactamase-related" evidence="1">
    <location>
        <begin position="9"/>
        <end position="411"/>
    </location>
</feature>
<sequence>MAVPELEVPLKVEHIAPIGSNSKLFTAVSIWQLHERGKLDVTQPFTRYANTTALGLPRNWCPRLANANGTAVGACLAPPTIEQLLRMSGGIVDAGNCEYPPGSWQLKYCTQDQPACMPAYAPDAFFSSIFGAADPTATVRNAGFLLAPFDFVPGTGHHYSNEAFQIASHIVEHVSGLPISAYFKRNIFQPLGLNSTFLDVSGGLDGIYANTVPYPSYVAYLNPVELGMYAFDKGYIGSATYTAGTVNAAALSPKARAAAGAGAPGRWAKTGRSALTSVPGSDFGYSSGSGAIQGSVGDMARWLRALTVQPQRLGLKPETVRRMLNTSTRIPEPKGTTPFGSVGGAVAALKGRLRYAQGVVVVQDPSNRRLGVSGLFYKGSLGGFDATYYLALHPTDPSKDTFVYVMTTTNTAFPAYSPYIVANGNRCSFKLNNASSSLPAYMCDAKKPLMGQGPAALLLDTYLKGFTGKGALGL</sequence>
<proteinExistence type="predicted"/>
<dbReference type="InterPro" id="IPR050789">
    <property type="entry name" value="Diverse_Enzym_Activities"/>
</dbReference>
<dbReference type="OrthoDB" id="5946976at2759"/>